<evidence type="ECO:0000259" key="11">
    <source>
        <dbReference type="Pfam" id="PF25989"/>
    </source>
</evidence>
<comment type="caution">
    <text evidence="12">The sequence shown here is derived from an EMBL/GenBank/DDBJ whole genome shotgun (WGS) entry which is preliminary data.</text>
</comment>
<feature type="domain" description="CzcB-like barrel-sandwich hybrid" evidence="10">
    <location>
        <begin position="80"/>
        <end position="202"/>
    </location>
</feature>
<keyword evidence="4" id="KW-0105">Cadmium resistance</keyword>
<evidence type="ECO:0000259" key="10">
    <source>
        <dbReference type="Pfam" id="PF25973"/>
    </source>
</evidence>
<keyword evidence="6" id="KW-0175">Coiled coil</keyword>
<comment type="similarity">
    <text evidence="1">Belongs to the membrane fusion protein (MFP) (TC 8.A.1) family.</text>
</comment>
<dbReference type="Pfam" id="PF25954">
    <property type="entry name" value="Beta-barrel_RND_2"/>
    <property type="match status" value="1"/>
</dbReference>
<evidence type="ECO:0000256" key="2">
    <source>
        <dbReference type="ARBA" id="ARBA00022448"/>
    </source>
</evidence>
<dbReference type="AlphaFoldDB" id="A0A1Y5EEU6"/>
<evidence type="ECO:0000256" key="1">
    <source>
        <dbReference type="ARBA" id="ARBA00009477"/>
    </source>
</evidence>
<dbReference type="Proteomes" id="UP000243053">
    <property type="component" value="Unassembled WGS sequence"/>
</dbReference>
<feature type="compositionally biased region" description="Basic and acidic residues" evidence="7">
    <location>
        <begin position="369"/>
        <end position="382"/>
    </location>
</feature>
<dbReference type="FunFam" id="2.40.420.20:FF:000006">
    <property type="entry name" value="RND family efflux transporter MFP subunit"/>
    <property type="match status" value="1"/>
</dbReference>
<evidence type="ECO:0000313" key="13">
    <source>
        <dbReference type="Proteomes" id="UP000243053"/>
    </source>
</evidence>
<evidence type="ECO:0000256" key="6">
    <source>
        <dbReference type="SAM" id="Coils"/>
    </source>
</evidence>
<feature type="domain" description="YknX-like C-terminal permuted SH3-like" evidence="11">
    <location>
        <begin position="291"/>
        <end position="357"/>
    </location>
</feature>
<accession>A0A1Y5EEU6</accession>
<dbReference type="Pfam" id="PF25989">
    <property type="entry name" value="YknX_C"/>
    <property type="match status" value="1"/>
</dbReference>
<reference evidence="13" key="1">
    <citation type="journal article" date="2017" name="Proc. Natl. Acad. Sci. U.S.A.">
        <title>Simulation of Deepwater Horizon oil plume reveals substrate specialization within a complex community of hydrocarbon degraders.</title>
        <authorList>
            <person name="Hu P."/>
            <person name="Dubinsky E.A."/>
            <person name="Probst A.J."/>
            <person name="Wang J."/>
            <person name="Sieber C.M.K."/>
            <person name="Tom L.M."/>
            <person name="Gardinali P."/>
            <person name="Banfield J.F."/>
            <person name="Atlas R.M."/>
            <person name="Andersen G.L."/>
        </authorList>
    </citation>
    <scope>NUCLEOTIDE SEQUENCE [LARGE SCALE GENOMIC DNA]</scope>
</reference>
<dbReference type="PANTHER" id="PTHR30469">
    <property type="entry name" value="MULTIDRUG RESISTANCE PROTEIN MDTA"/>
    <property type="match status" value="1"/>
</dbReference>
<keyword evidence="8" id="KW-1133">Transmembrane helix</keyword>
<feature type="coiled-coil region" evidence="6">
    <location>
        <begin position="105"/>
        <end position="170"/>
    </location>
</feature>
<gene>
    <name evidence="12" type="ORF">A9Q75_07935</name>
</gene>
<feature type="domain" description="CusB-like beta-barrel" evidence="9">
    <location>
        <begin position="212"/>
        <end position="283"/>
    </location>
</feature>
<evidence type="ECO:0000256" key="3">
    <source>
        <dbReference type="ARBA" id="ARBA00022833"/>
    </source>
</evidence>
<comment type="function">
    <text evidence="5">CzcA and CzcB together would act in zinc efflux nearly as effectively as the complete czc efflux system (CzcABC). The CzcB protein is thought to funnel zinc cations to the CzcA transport protein.</text>
</comment>
<sequence length="392" mass="42765">MSNKSVSTAPVSTPSLISRLPLLIIVTILVALITYLQWPEAKQEKSTFKRVIAVKMVPVLLAEFIESVEAVGTARANEQVVITSKYSDLVDEIYFDDGQRVKKGAKLVKLNNQEELAKVNELKANLSESQAHLKRLSELLASRATSKSIVDQQEAKTKAIEAQLVSARAKLNDLTIRAPFAGVLGFREASKGAYIDAGDVITSLDDLSIIKVDFHLPERLLTHIHVGQQVSAVNSAYQDKEFIGKITAIDSRIDSSTRTIKVRATISNKALKLHPGMLLNISVLLQVENILQLPESSIIPIEDNHYVFVENEGKAVRKSIKIGRRHPGVVEVLSGLVEGEQVVVEGALKLRDGSAVSIIGQVAEIEADTKDKASKSVNEKTNKTPPENGSKT</sequence>
<organism evidence="12 13">
    <name type="scientific">Colwellia psychrerythraea</name>
    <name type="common">Vibrio psychroerythus</name>
    <dbReference type="NCBI Taxonomy" id="28229"/>
    <lineage>
        <taxon>Bacteria</taxon>
        <taxon>Pseudomonadati</taxon>
        <taxon>Pseudomonadota</taxon>
        <taxon>Gammaproteobacteria</taxon>
        <taxon>Alteromonadales</taxon>
        <taxon>Colwelliaceae</taxon>
        <taxon>Colwellia</taxon>
    </lineage>
</organism>
<feature type="compositionally biased region" description="Polar residues" evidence="7">
    <location>
        <begin position="383"/>
        <end position="392"/>
    </location>
</feature>
<evidence type="ECO:0000256" key="7">
    <source>
        <dbReference type="SAM" id="MobiDB-lite"/>
    </source>
</evidence>
<evidence type="ECO:0000313" key="12">
    <source>
        <dbReference type="EMBL" id="OUR81223.1"/>
    </source>
</evidence>
<dbReference type="Gene3D" id="2.40.420.20">
    <property type="match status" value="1"/>
</dbReference>
<dbReference type="Pfam" id="PF25973">
    <property type="entry name" value="BSH_CzcB"/>
    <property type="match status" value="1"/>
</dbReference>
<keyword evidence="8" id="KW-0812">Transmembrane</keyword>
<dbReference type="GO" id="GO:1990281">
    <property type="term" value="C:efflux pump complex"/>
    <property type="evidence" value="ECO:0007669"/>
    <property type="project" value="TreeGrafter"/>
</dbReference>
<dbReference type="InterPro" id="IPR006143">
    <property type="entry name" value="RND_pump_MFP"/>
</dbReference>
<evidence type="ECO:0000256" key="8">
    <source>
        <dbReference type="SAM" id="Phobius"/>
    </source>
</evidence>
<dbReference type="InterPro" id="IPR058792">
    <property type="entry name" value="Beta-barrel_RND_2"/>
</dbReference>
<dbReference type="InterPro" id="IPR058647">
    <property type="entry name" value="BSH_CzcB-like"/>
</dbReference>
<protein>
    <submittedName>
        <fullName evidence="12">Efflux transporter periplasmic adaptor subunit</fullName>
    </submittedName>
</protein>
<evidence type="ECO:0000256" key="5">
    <source>
        <dbReference type="ARBA" id="ARBA00058766"/>
    </source>
</evidence>
<dbReference type="PANTHER" id="PTHR30469:SF16">
    <property type="entry name" value="HAE1 FAMILY EFFLUX PUMP MFP COMPONENT"/>
    <property type="match status" value="1"/>
</dbReference>
<name>A0A1Y5EEU6_COLPS</name>
<feature type="region of interest" description="Disordered" evidence="7">
    <location>
        <begin position="369"/>
        <end position="392"/>
    </location>
</feature>
<keyword evidence="2" id="KW-0813">Transport</keyword>
<feature type="transmembrane region" description="Helical" evidence="8">
    <location>
        <begin position="20"/>
        <end position="38"/>
    </location>
</feature>
<dbReference type="Gene3D" id="2.40.30.170">
    <property type="match status" value="1"/>
</dbReference>
<dbReference type="EMBL" id="MAAF01000050">
    <property type="protein sequence ID" value="OUR81223.1"/>
    <property type="molecule type" value="Genomic_DNA"/>
</dbReference>
<dbReference type="GO" id="GO:0015562">
    <property type="term" value="F:efflux transmembrane transporter activity"/>
    <property type="evidence" value="ECO:0007669"/>
    <property type="project" value="TreeGrafter"/>
</dbReference>
<keyword evidence="3" id="KW-0862">Zinc</keyword>
<dbReference type="Gene3D" id="1.10.287.470">
    <property type="entry name" value="Helix hairpin bin"/>
    <property type="match status" value="1"/>
</dbReference>
<dbReference type="SUPFAM" id="SSF111369">
    <property type="entry name" value="HlyD-like secretion proteins"/>
    <property type="match status" value="1"/>
</dbReference>
<evidence type="ECO:0000256" key="4">
    <source>
        <dbReference type="ARBA" id="ARBA00043263"/>
    </source>
</evidence>
<dbReference type="FunFam" id="2.40.30.170:FF:000010">
    <property type="entry name" value="Efflux RND transporter periplasmic adaptor subunit"/>
    <property type="match status" value="1"/>
</dbReference>
<dbReference type="GO" id="GO:0046686">
    <property type="term" value="P:response to cadmium ion"/>
    <property type="evidence" value="ECO:0007669"/>
    <property type="project" value="UniProtKB-KW"/>
</dbReference>
<dbReference type="NCBIfam" id="TIGR01730">
    <property type="entry name" value="RND_mfp"/>
    <property type="match status" value="1"/>
</dbReference>
<keyword evidence="8" id="KW-0472">Membrane</keyword>
<dbReference type="InterPro" id="IPR058637">
    <property type="entry name" value="YknX-like_C"/>
</dbReference>
<evidence type="ECO:0000259" key="9">
    <source>
        <dbReference type="Pfam" id="PF25954"/>
    </source>
</evidence>
<dbReference type="Gene3D" id="2.40.50.100">
    <property type="match status" value="1"/>
</dbReference>
<proteinExistence type="inferred from homology"/>